<dbReference type="GO" id="GO:0080164">
    <property type="term" value="P:regulation of nitric oxide metabolic process"/>
    <property type="evidence" value="ECO:0007669"/>
    <property type="project" value="TreeGrafter"/>
</dbReference>
<keyword evidence="4" id="KW-0482">Metalloprotease</keyword>
<sequence length="610" mass="70447">MKEGIYQSLIQSIQSGEHLNMKLGKSGKIKIERKLPFLLIHRNTDPKNKMVPRLITGESSFLLTTPDENHTGKLAKGIKTIGKKISREFGAVMIIEIWIGKPDSKTFRIKAAKIKAPATIDTLTKGLNDYCVRNKSLDVKVERTTDRHPPDMEPILTIEQCQEMGAFLIGLEIPPFFKDESEKEFYFMEFRQFKTAFSKIIRKALYEFIRVQTTFEISSFNMLGSTKINKLVWEIDQQLFDIQNNFQFLLLISPTNVNEALVKFTVNNYKGNPQFLYRLLPIDPDYLKEELFKIKIRDIEDPTLAFLFMDKREEIEKQVTMLKERGTVNFKFSSIRLYSAVDKQLYETASSLLNEVSPEEEYKGKFLDCREMADLCRKEIDYYRQFYHEMDARVYVKPDIIGMLVSKGQLYIGEKYRVPENRVEALIHHEVGTHVLTFYNGSAQPFKQLCIGLADYDELQEGIAVLAEYLVGGLTKGRLRLLAARVVAAHCLTEGFNFEETFHELTGRCGMDVENAFQITARIHQGGGCTKDIIYLRGLIKLLNYIKEGGEIEPLFIGKIDLKHVSLINELRARKILKPMPLFPRYFKTDEAKERFERIKKGIALKELVD</sequence>
<dbReference type="SMART" id="SM01154">
    <property type="entry name" value="DUF1704"/>
    <property type="match status" value="1"/>
</dbReference>
<reference evidence="5" key="1">
    <citation type="submission" date="2021-01" db="EMBL/GenBank/DDBJ databases">
        <title>Marivirga aurantiaca sp. nov., isolated from intertidal surface sediments.</title>
        <authorList>
            <person name="Zhang M."/>
        </authorList>
    </citation>
    <scope>NUCLEOTIDE SEQUENCE</scope>
    <source>
        <strain evidence="5">S37H4</strain>
    </source>
</reference>
<accession>A0A934WW49</accession>
<evidence type="ECO:0000313" key="5">
    <source>
        <dbReference type="EMBL" id="MBK6264064.1"/>
    </source>
</evidence>
<keyword evidence="6" id="KW-1185">Reference proteome</keyword>
<dbReference type="RefSeq" id="WP_201429742.1">
    <property type="nucleotide sequence ID" value="NZ_JAEQBW010000001.1"/>
</dbReference>
<gene>
    <name evidence="5" type="ORF">JKA74_03365</name>
</gene>
<evidence type="ECO:0000256" key="2">
    <source>
        <dbReference type="ARBA" id="ARBA00022670"/>
    </source>
</evidence>
<evidence type="ECO:0000256" key="3">
    <source>
        <dbReference type="ARBA" id="ARBA00022801"/>
    </source>
</evidence>
<organism evidence="5 6">
    <name type="scientific">Marivirga aurantiaca</name>
    <dbReference type="NCBI Taxonomy" id="2802615"/>
    <lineage>
        <taxon>Bacteria</taxon>
        <taxon>Pseudomonadati</taxon>
        <taxon>Bacteroidota</taxon>
        <taxon>Cytophagia</taxon>
        <taxon>Cytophagales</taxon>
        <taxon>Marivirgaceae</taxon>
        <taxon>Marivirga</taxon>
    </lineage>
</organism>
<keyword evidence="2" id="KW-0645">Protease</keyword>
<dbReference type="EMBL" id="JAEQBW010000001">
    <property type="protein sequence ID" value="MBK6264064.1"/>
    <property type="molecule type" value="Genomic_DNA"/>
</dbReference>
<dbReference type="PANTHER" id="PTHR31817">
    <property type="match status" value="1"/>
</dbReference>
<keyword evidence="3" id="KW-0378">Hydrolase</keyword>
<evidence type="ECO:0000256" key="1">
    <source>
        <dbReference type="ARBA" id="ARBA00001947"/>
    </source>
</evidence>
<dbReference type="GO" id="GO:0008237">
    <property type="term" value="F:metallopeptidase activity"/>
    <property type="evidence" value="ECO:0007669"/>
    <property type="project" value="UniProtKB-KW"/>
</dbReference>
<protein>
    <submittedName>
        <fullName evidence="5">DUF1704 domain-containing protein</fullName>
    </submittedName>
</protein>
<dbReference type="Pfam" id="PF08014">
    <property type="entry name" value="MATCAP"/>
    <property type="match status" value="1"/>
</dbReference>
<dbReference type="GO" id="GO:0006508">
    <property type="term" value="P:proteolysis"/>
    <property type="evidence" value="ECO:0007669"/>
    <property type="project" value="UniProtKB-KW"/>
</dbReference>
<proteinExistence type="predicted"/>
<comment type="cofactor">
    <cofactor evidence="1">
        <name>Zn(2+)</name>
        <dbReference type="ChEBI" id="CHEBI:29105"/>
    </cofactor>
</comment>
<dbReference type="PANTHER" id="PTHR31817:SF0">
    <property type="entry name" value="CHROMOSOME UNDETERMINED SCAFFOLD_67, WHOLE GENOME SHOTGUN SEQUENCE"/>
    <property type="match status" value="1"/>
</dbReference>
<dbReference type="AlphaFoldDB" id="A0A934WW49"/>
<evidence type="ECO:0000313" key="6">
    <source>
        <dbReference type="Proteomes" id="UP000611723"/>
    </source>
</evidence>
<comment type="caution">
    <text evidence="5">The sequence shown here is derived from an EMBL/GenBank/DDBJ whole genome shotgun (WGS) entry which is preliminary data.</text>
</comment>
<name>A0A934WW49_9BACT</name>
<dbReference type="Proteomes" id="UP000611723">
    <property type="component" value="Unassembled WGS sequence"/>
</dbReference>
<evidence type="ECO:0000256" key="4">
    <source>
        <dbReference type="ARBA" id="ARBA00023049"/>
    </source>
</evidence>
<dbReference type="InterPro" id="IPR012548">
    <property type="entry name" value="MATCAP"/>
</dbReference>